<keyword evidence="2" id="KW-1185">Reference proteome</keyword>
<gene>
    <name evidence="1" type="ORF">MoryE10_29400</name>
</gene>
<organism evidence="1 2">
    <name type="scientific">Methylogaea oryzae</name>
    <dbReference type="NCBI Taxonomy" id="1295382"/>
    <lineage>
        <taxon>Bacteria</taxon>
        <taxon>Pseudomonadati</taxon>
        <taxon>Pseudomonadota</taxon>
        <taxon>Gammaproteobacteria</taxon>
        <taxon>Methylococcales</taxon>
        <taxon>Methylococcaceae</taxon>
        <taxon>Methylogaea</taxon>
    </lineage>
</organism>
<name>A0A8D4VTP9_9GAMM</name>
<protein>
    <submittedName>
        <fullName evidence="1">Uncharacterized protein</fullName>
    </submittedName>
</protein>
<dbReference type="Proteomes" id="UP000824988">
    <property type="component" value="Chromosome"/>
</dbReference>
<dbReference type="EMBL" id="AP019782">
    <property type="protein sequence ID" value="BBL72334.1"/>
    <property type="molecule type" value="Genomic_DNA"/>
</dbReference>
<evidence type="ECO:0000313" key="1">
    <source>
        <dbReference type="EMBL" id="BBL72334.1"/>
    </source>
</evidence>
<accession>A0A8D4VTP9</accession>
<dbReference type="KEGG" id="moz:MoryE10_29400"/>
<evidence type="ECO:0000313" key="2">
    <source>
        <dbReference type="Proteomes" id="UP000824988"/>
    </source>
</evidence>
<dbReference type="AlphaFoldDB" id="A0A8D4VTP9"/>
<proteinExistence type="predicted"/>
<sequence>MTMNRKQRQAIEQLEKAAKALGLDAVQETISESVDGVNLDMDIPAGKHHKIHVHIHVDEDGELS</sequence>
<dbReference type="RefSeq" id="WP_156302668.1">
    <property type="nucleotide sequence ID" value="NZ_AP019782.1"/>
</dbReference>
<reference evidence="1" key="1">
    <citation type="submission" date="2019-06" db="EMBL/GenBank/DDBJ databases">
        <title>Complete genome sequence of Methylogaea oryzae strain JCM16910.</title>
        <authorList>
            <person name="Asakawa S."/>
        </authorList>
    </citation>
    <scope>NUCLEOTIDE SEQUENCE</scope>
    <source>
        <strain evidence="1">E10</strain>
    </source>
</reference>